<dbReference type="Proteomes" id="UP000054988">
    <property type="component" value="Unassembled WGS sequence"/>
</dbReference>
<proteinExistence type="predicted"/>
<dbReference type="AlphaFoldDB" id="A0A0W0F6F7"/>
<accession>A0A0W0F6F7</accession>
<comment type="caution">
    <text evidence="1">The sequence shown here is derived from an EMBL/GenBank/DDBJ whole genome shotgun (WGS) entry which is preliminary data.</text>
</comment>
<evidence type="ECO:0000313" key="1">
    <source>
        <dbReference type="EMBL" id="KTB31857.1"/>
    </source>
</evidence>
<protein>
    <submittedName>
        <fullName evidence="1">Uncharacterized protein</fullName>
    </submittedName>
</protein>
<reference evidence="1 2" key="1">
    <citation type="submission" date="2015-12" db="EMBL/GenBank/DDBJ databases">
        <title>Draft genome sequence of Moniliophthora roreri, the causal agent of frosty pod rot of cacao.</title>
        <authorList>
            <person name="Aime M.C."/>
            <person name="Diaz-Valderrama J.R."/>
            <person name="Kijpornyongpan T."/>
            <person name="Phillips-Mora W."/>
        </authorList>
    </citation>
    <scope>NUCLEOTIDE SEQUENCE [LARGE SCALE GENOMIC DNA]</scope>
    <source>
        <strain evidence="1 2">MCA 2952</strain>
    </source>
</reference>
<organism evidence="1 2">
    <name type="scientific">Moniliophthora roreri</name>
    <name type="common">Frosty pod rot fungus</name>
    <name type="synonym">Monilia roreri</name>
    <dbReference type="NCBI Taxonomy" id="221103"/>
    <lineage>
        <taxon>Eukaryota</taxon>
        <taxon>Fungi</taxon>
        <taxon>Dikarya</taxon>
        <taxon>Basidiomycota</taxon>
        <taxon>Agaricomycotina</taxon>
        <taxon>Agaricomycetes</taxon>
        <taxon>Agaricomycetidae</taxon>
        <taxon>Agaricales</taxon>
        <taxon>Marasmiineae</taxon>
        <taxon>Marasmiaceae</taxon>
        <taxon>Moniliophthora</taxon>
    </lineage>
</organism>
<sequence length="50" mass="5750">MPPPNVMEVAARERLVQLTCFTRGGRGFLPHYDMHAWVIDNVFQIHGNLN</sequence>
<dbReference type="EMBL" id="LATX01002286">
    <property type="protein sequence ID" value="KTB31857.1"/>
    <property type="molecule type" value="Genomic_DNA"/>
</dbReference>
<gene>
    <name evidence="1" type="ORF">WG66_15569</name>
</gene>
<name>A0A0W0F6F7_MONRR</name>
<evidence type="ECO:0000313" key="2">
    <source>
        <dbReference type="Proteomes" id="UP000054988"/>
    </source>
</evidence>